<dbReference type="InterPro" id="IPR009014">
    <property type="entry name" value="Transketo_C/PFOR_II"/>
</dbReference>
<dbReference type="InterPro" id="IPR055152">
    <property type="entry name" value="Transketolase-like_C_2"/>
</dbReference>
<comment type="cofactor">
    <cofactor evidence="1">
        <name>Ca(2+)</name>
        <dbReference type="ChEBI" id="CHEBI:29108"/>
    </cofactor>
</comment>
<comment type="subunit">
    <text evidence="5 19">Homodimer.</text>
</comment>
<evidence type="ECO:0000256" key="18">
    <source>
        <dbReference type="PIRSR" id="PIRSR605478-5"/>
    </source>
</evidence>
<feature type="binding site" evidence="15">
    <location>
        <position position="473"/>
    </location>
    <ligand>
        <name>substrate</name>
    </ligand>
</feature>
<feature type="binding site" evidence="16">
    <location>
        <position position="157"/>
    </location>
    <ligand>
        <name>thiamine diphosphate</name>
        <dbReference type="ChEBI" id="CHEBI:58937"/>
    </ligand>
</feature>
<dbReference type="InterPro" id="IPR049557">
    <property type="entry name" value="Transketolase_CS"/>
</dbReference>
<feature type="binding site" evidence="17">
    <location>
        <position position="188"/>
    </location>
    <ligand>
        <name>Mg(2+)</name>
        <dbReference type="ChEBI" id="CHEBI:18420"/>
    </ligand>
</feature>
<dbReference type="CDD" id="cd07033">
    <property type="entry name" value="TPP_PYR_DXS_TK_like"/>
    <property type="match status" value="1"/>
</dbReference>
<keyword evidence="11 16" id="KW-0786">Thiamine pyrophosphate</keyword>
<name>S3LE20_9SPIR</name>
<organism evidence="21 22">
    <name type="scientific">Treponema vincentii F0403</name>
    <dbReference type="NCBI Taxonomy" id="1125702"/>
    <lineage>
        <taxon>Bacteria</taxon>
        <taxon>Pseudomonadati</taxon>
        <taxon>Spirochaetota</taxon>
        <taxon>Spirochaetia</taxon>
        <taxon>Spirochaetales</taxon>
        <taxon>Treponemataceae</taxon>
        <taxon>Treponema</taxon>
    </lineage>
</organism>
<proteinExistence type="inferred from homology"/>
<feature type="binding site" evidence="16">
    <location>
        <begin position="115"/>
        <end position="117"/>
    </location>
    <ligand>
        <name>thiamine diphosphate</name>
        <dbReference type="ChEBI" id="CHEBI:58937"/>
    </ligand>
</feature>
<feature type="binding site" evidence="15">
    <location>
        <position position="520"/>
    </location>
    <ligand>
        <name>substrate</name>
    </ligand>
</feature>
<dbReference type="GO" id="GO:0046872">
    <property type="term" value="F:metal ion binding"/>
    <property type="evidence" value="ECO:0007669"/>
    <property type="project" value="UniProtKB-KW"/>
</dbReference>
<keyword evidence="7 19" id="KW-0808">Transferase</keyword>
<feature type="binding site" evidence="15">
    <location>
        <position position="27"/>
    </location>
    <ligand>
        <name>substrate</name>
    </ligand>
</feature>
<feature type="site" description="Important for catalytic activity" evidence="18">
    <location>
        <position position="260"/>
    </location>
</feature>
<dbReference type="InterPro" id="IPR005474">
    <property type="entry name" value="Transketolase_N"/>
</dbReference>
<evidence type="ECO:0000256" key="11">
    <source>
        <dbReference type="ARBA" id="ARBA00023052"/>
    </source>
</evidence>
<dbReference type="AlphaFoldDB" id="S3LE20"/>
<dbReference type="EMBL" id="ATFC01000002">
    <property type="protein sequence ID" value="EPF47716.1"/>
    <property type="molecule type" value="Genomic_DNA"/>
</dbReference>
<dbReference type="InterPro" id="IPR033247">
    <property type="entry name" value="Transketolase_fam"/>
</dbReference>
<comment type="cofactor">
    <cofactor evidence="16">
        <name>thiamine diphosphate</name>
        <dbReference type="ChEBI" id="CHEBI:58937"/>
    </cofactor>
    <text evidence="16">Binds 1 thiamine pyrophosphate per subunit. During the reaction, the substrate forms a covalent intermediate with the cofactor.</text>
</comment>
<accession>S3LE20</accession>
<evidence type="ECO:0000256" key="1">
    <source>
        <dbReference type="ARBA" id="ARBA00001913"/>
    </source>
</evidence>
<feature type="binding site" evidence="16">
    <location>
        <position position="67"/>
    </location>
    <ligand>
        <name>thiamine diphosphate</name>
        <dbReference type="ChEBI" id="CHEBI:58937"/>
    </ligand>
</feature>
<dbReference type="InterPro" id="IPR005475">
    <property type="entry name" value="Transketolase-like_Pyr-bd"/>
</dbReference>
<evidence type="ECO:0000256" key="6">
    <source>
        <dbReference type="ARBA" id="ARBA00013152"/>
    </source>
</evidence>
<dbReference type="Gene3D" id="3.40.50.920">
    <property type="match status" value="1"/>
</dbReference>
<evidence type="ECO:0000256" key="17">
    <source>
        <dbReference type="PIRSR" id="PIRSR605478-4"/>
    </source>
</evidence>
<dbReference type="GO" id="GO:0006098">
    <property type="term" value="P:pentose-phosphate shunt"/>
    <property type="evidence" value="ECO:0007669"/>
    <property type="project" value="TreeGrafter"/>
</dbReference>
<sequence length="664" mass="71544">MNKELDAVALSIRSLSIDAIEKANSGHPGLPLGAAELAAVLYAKILRHNPKNPQWADRDRFVLSAGHGSMLLYAALHLAGYDLSLDDIRSFRQVGSRCAGHPEYGLTPGVEATTGPLGQGVSTAVGMAIAESMLAARFNTGDYRIVDHYTYALVGEGCLMEGVSSEASSLAGTLKLGKLIVYYDKNNITIDGSTDIAFTEDVAKRYEAYGWQVLHGSMYSYSDIEQLTVEAKKDPRPSLIILDSVIGKGAPAVEGTAAAHGSPLGQEKLAQAKKTLGLDPAKQFFVAPEAYRYFEERQKEFAQAEADWNSSFAAWSAAYPERRKEWEHSFVQGGIDQAVLDAVADPVFKKDEMIATRAASKTALNAFAKAFPNLVGGSADLQGPNAVALQDTQSFTAATPQGRYIHFGIREFAMATITNGIQLHGGFRAFCATFAVFSDYLRPALRLAALMRIPSIFVLTHDSIFVGEDGPTHQPVETLASLRAIPNLLVIRPADAEETAVAWRIALEQKDRPVCLILSRQNLPILEKAEPQWKALMKAAGSYTVKGTDGTPDVTILATGSEVSLACEAAELAAPKKVRVVSIPSKELLDAQTNPFKAQLVGNSNTRIMVAEAGVKQGWEGWVRSPEKDIFSIDRFGESGPAKKVAEHLGFTAEALAANIKDFG</sequence>
<evidence type="ECO:0000256" key="9">
    <source>
        <dbReference type="ARBA" id="ARBA00022837"/>
    </source>
</evidence>
<dbReference type="SUPFAM" id="SSF52518">
    <property type="entry name" value="Thiamin diphosphate-binding fold (THDP-binding)"/>
    <property type="match status" value="2"/>
</dbReference>
<comment type="cofactor">
    <cofactor evidence="17">
        <name>Mg(2+)</name>
        <dbReference type="ChEBI" id="CHEBI:18420"/>
    </cofactor>
    <text evidence="17">Binds 1 Mg(2+) ion per subunit. Can also utilize other divalent metal cations, such as Ca(2+), Mn(2+) and Co(2+).</text>
</comment>
<feature type="active site" description="Proton donor" evidence="14">
    <location>
        <position position="411"/>
    </location>
</feature>
<dbReference type="PANTHER" id="PTHR43522:SF10">
    <property type="entry name" value="TRANSKETOLASE"/>
    <property type="match status" value="1"/>
</dbReference>
<dbReference type="SMART" id="SM00861">
    <property type="entry name" value="Transket_pyr"/>
    <property type="match status" value="1"/>
</dbReference>
<feature type="binding site" evidence="16">
    <location>
        <position position="260"/>
    </location>
    <ligand>
        <name>thiamine diphosphate</name>
        <dbReference type="ChEBI" id="CHEBI:58937"/>
    </ligand>
</feature>
<comment type="cofactor">
    <cofactor evidence="3">
        <name>Co(2+)</name>
        <dbReference type="ChEBI" id="CHEBI:48828"/>
    </cofactor>
</comment>
<evidence type="ECO:0000256" key="10">
    <source>
        <dbReference type="ARBA" id="ARBA00022842"/>
    </source>
</evidence>
<comment type="function">
    <text evidence="19">Catalyzes the transfer of a two-carbon ketol group from a ketose donor to an aldose acceptor, via a covalent intermediate with the cofactor thiamine pyrophosphate.</text>
</comment>
<dbReference type="Pfam" id="PF02779">
    <property type="entry name" value="Transket_pyr"/>
    <property type="match status" value="1"/>
</dbReference>
<evidence type="ECO:0000256" key="14">
    <source>
        <dbReference type="PIRSR" id="PIRSR605478-1"/>
    </source>
</evidence>
<keyword evidence="8 17" id="KW-0479">Metal-binding</keyword>
<feature type="binding site" evidence="15">
    <location>
        <position position="461"/>
    </location>
    <ligand>
        <name>substrate</name>
    </ligand>
</feature>
<dbReference type="PROSITE" id="PS00801">
    <property type="entry name" value="TRANSKETOLASE_1"/>
    <property type="match status" value="1"/>
</dbReference>
<feature type="binding site" evidence="16">
    <location>
        <position position="186"/>
    </location>
    <ligand>
        <name>thiamine diphosphate</name>
        <dbReference type="ChEBI" id="CHEBI:58937"/>
    </ligand>
</feature>
<reference evidence="21 22" key="1">
    <citation type="submission" date="2013-04" db="EMBL/GenBank/DDBJ databases">
        <title>The Genome Sequence of Treponema vincentii F0403.</title>
        <authorList>
            <consortium name="The Broad Institute Genomics Platform"/>
            <person name="Earl A."/>
            <person name="Ward D."/>
            <person name="Feldgarden M."/>
            <person name="Gevers D."/>
            <person name="Leonetti C."/>
            <person name="Izard J."/>
            <person name="Walker B."/>
            <person name="Young S."/>
            <person name="Zeng Q."/>
            <person name="Gargeya S."/>
            <person name="Fitzgerald M."/>
            <person name="Haas B."/>
            <person name="Abouelleil A."/>
            <person name="Allen A.W."/>
            <person name="Alvarado L."/>
            <person name="Arachchi H.M."/>
            <person name="Berlin A.M."/>
            <person name="Chapman S.B."/>
            <person name="Gainer-Dewar J."/>
            <person name="Goldberg J."/>
            <person name="Griggs A."/>
            <person name="Gujja S."/>
            <person name="Hansen M."/>
            <person name="Howarth C."/>
            <person name="Imamovic A."/>
            <person name="Ireland A."/>
            <person name="Larimer J."/>
            <person name="McCowan C."/>
            <person name="Murphy C."/>
            <person name="Pearson M."/>
            <person name="Poon T.W."/>
            <person name="Priest M."/>
            <person name="Roberts A."/>
            <person name="Saif S."/>
            <person name="Shea T."/>
            <person name="Sisk P."/>
            <person name="Sykes S."/>
            <person name="Wortman J."/>
            <person name="Nusbaum C."/>
            <person name="Birren B."/>
        </authorList>
    </citation>
    <scope>NUCLEOTIDE SEQUENCE [LARGE SCALE GENOMIC DNA]</scope>
    <source>
        <strain evidence="21 22">F0403</strain>
    </source>
</reference>
<dbReference type="GO" id="GO:0005829">
    <property type="term" value="C:cytosol"/>
    <property type="evidence" value="ECO:0007669"/>
    <property type="project" value="TreeGrafter"/>
</dbReference>
<dbReference type="RefSeq" id="WP_016518160.1">
    <property type="nucleotide sequence ID" value="NZ_KE332512.1"/>
</dbReference>
<dbReference type="PANTHER" id="PTHR43522">
    <property type="entry name" value="TRANSKETOLASE"/>
    <property type="match status" value="1"/>
</dbReference>
<protein>
    <recommendedName>
        <fullName evidence="6 13">Transketolase</fullName>
        <ecNumber evidence="6 13">2.2.1.1</ecNumber>
    </recommendedName>
</protein>
<comment type="similarity">
    <text evidence="4 19">Belongs to the transketolase family.</text>
</comment>
<dbReference type="InterPro" id="IPR005478">
    <property type="entry name" value="Transketolase_bac-like"/>
</dbReference>
<evidence type="ECO:0000313" key="22">
    <source>
        <dbReference type="Proteomes" id="UP000014605"/>
    </source>
</evidence>
<feature type="domain" description="Transketolase-like pyrimidine-binding" evidence="20">
    <location>
        <begin position="354"/>
        <end position="525"/>
    </location>
</feature>
<evidence type="ECO:0000256" key="4">
    <source>
        <dbReference type="ARBA" id="ARBA00007131"/>
    </source>
</evidence>
<evidence type="ECO:0000256" key="13">
    <source>
        <dbReference type="NCBIfam" id="TIGR00232"/>
    </source>
</evidence>
<evidence type="ECO:0000256" key="2">
    <source>
        <dbReference type="ARBA" id="ARBA00001936"/>
    </source>
</evidence>
<keyword evidence="22" id="KW-1185">Reference proteome</keyword>
<dbReference type="GO" id="GO:0004802">
    <property type="term" value="F:transketolase activity"/>
    <property type="evidence" value="ECO:0007669"/>
    <property type="project" value="UniProtKB-UniRule"/>
</dbReference>
<dbReference type="SUPFAM" id="SSF52922">
    <property type="entry name" value="TK C-terminal domain-like"/>
    <property type="match status" value="1"/>
</dbReference>
<dbReference type="Gene3D" id="3.40.50.970">
    <property type="match status" value="2"/>
</dbReference>
<feature type="binding site" evidence="15">
    <location>
        <position position="469"/>
    </location>
    <ligand>
        <name>substrate</name>
    </ligand>
</feature>
<evidence type="ECO:0000256" key="3">
    <source>
        <dbReference type="ARBA" id="ARBA00001941"/>
    </source>
</evidence>
<feature type="binding site" evidence="17">
    <location>
        <position position="156"/>
    </location>
    <ligand>
        <name>Mg(2+)</name>
        <dbReference type="ChEBI" id="CHEBI:18420"/>
    </ligand>
</feature>
<dbReference type="Pfam" id="PF22613">
    <property type="entry name" value="Transketolase_C_1"/>
    <property type="match status" value="1"/>
</dbReference>
<evidence type="ECO:0000313" key="21">
    <source>
        <dbReference type="EMBL" id="EPF47716.1"/>
    </source>
</evidence>
<dbReference type="Proteomes" id="UP000014605">
    <property type="component" value="Unassembled WGS sequence"/>
</dbReference>
<dbReference type="PATRIC" id="fig|1125702.3.peg.648"/>
<feature type="binding site" evidence="15">
    <location>
        <position position="260"/>
    </location>
    <ligand>
        <name>substrate</name>
    </ligand>
</feature>
<keyword evidence="10 17" id="KW-0460">Magnesium</keyword>
<dbReference type="EC" id="2.2.1.1" evidence="6 13"/>
<evidence type="ECO:0000256" key="12">
    <source>
        <dbReference type="ARBA" id="ARBA00049473"/>
    </source>
</evidence>
<comment type="cofactor">
    <cofactor evidence="19">
        <name>Mg(2+)</name>
        <dbReference type="ChEBI" id="CHEBI:18420"/>
    </cofactor>
    <cofactor evidence="19">
        <name>Ca(2+)</name>
        <dbReference type="ChEBI" id="CHEBI:29108"/>
    </cofactor>
    <cofactor evidence="19">
        <name>Mn(2+)</name>
        <dbReference type="ChEBI" id="CHEBI:29035"/>
    </cofactor>
    <cofactor evidence="19">
        <name>Co(2+)</name>
        <dbReference type="ChEBI" id="CHEBI:48828"/>
    </cofactor>
    <text evidence="19">Binds 1 Mg(2+) ion per subunit. Can also utilize other divalent metal cations, such as Ca(2+), Mn(2+) and Co(2+).</text>
</comment>
<evidence type="ECO:0000256" key="19">
    <source>
        <dbReference type="RuleBase" id="RU004996"/>
    </source>
</evidence>
<evidence type="ECO:0000256" key="16">
    <source>
        <dbReference type="PIRSR" id="PIRSR605478-3"/>
    </source>
</evidence>
<feature type="binding site" evidence="17">
    <location>
        <position position="186"/>
    </location>
    <ligand>
        <name>Mg(2+)</name>
        <dbReference type="ChEBI" id="CHEBI:18420"/>
    </ligand>
</feature>
<dbReference type="HOGENOM" id="CLU_009227_0_0_12"/>
<evidence type="ECO:0000256" key="7">
    <source>
        <dbReference type="ARBA" id="ARBA00022679"/>
    </source>
</evidence>
<feature type="binding site" evidence="15">
    <location>
        <position position="357"/>
    </location>
    <ligand>
        <name>substrate</name>
    </ligand>
</feature>
<comment type="caution">
    <text evidence="21">The sequence shown here is derived from an EMBL/GenBank/DDBJ whole genome shotgun (WGS) entry which is preliminary data.</text>
</comment>
<evidence type="ECO:0000256" key="15">
    <source>
        <dbReference type="PIRSR" id="PIRSR605478-2"/>
    </source>
</evidence>
<gene>
    <name evidence="21" type="ORF">HMPREF1222_00619</name>
</gene>
<comment type="cofactor">
    <cofactor evidence="2">
        <name>Mn(2+)</name>
        <dbReference type="ChEBI" id="CHEBI:29035"/>
    </cofactor>
</comment>
<comment type="catalytic activity">
    <reaction evidence="12 19">
        <text>D-sedoheptulose 7-phosphate + D-glyceraldehyde 3-phosphate = aldehydo-D-ribose 5-phosphate + D-xylulose 5-phosphate</text>
        <dbReference type="Rhea" id="RHEA:10508"/>
        <dbReference type="ChEBI" id="CHEBI:57483"/>
        <dbReference type="ChEBI" id="CHEBI:57737"/>
        <dbReference type="ChEBI" id="CHEBI:58273"/>
        <dbReference type="ChEBI" id="CHEBI:59776"/>
        <dbReference type="EC" id="2.2.1.1"/>
    </reaction>
</comment>
<evidence type="ECO:0000259" key="20">
    <source>
        <dbReference type="SMART" id="SM00861"/>
    </source>
</evidence>
<evidence type="ECO:0000256" key="5">
    <source>
        <dbReference type="ARBA" id="ARBA00011738"/>
    </source>
</evidence>
<dbReference type="PROSITE" id="PS00802">
    <property type="entry name" value="TRANSKETOLASE_2"/>
    <property type="match status" value="1"/>
</dbReference>
<feature type="binding site" evidence="16">
    <location>
        <position position="437"/>
    </location>
    <ligand>
        <name>thiamine diphosphate</name>
        <dbReference type="ChEBI" id="CHEBI:58937"/>
    </ligand>
</feature>
<dbReference type="Pfam" id="PF00456">
    <property type="entry name" value="Transketolase_N"/>
    <property type="match status" value="1"/>
</dbReference>
<dbReference type="GeneID" id="301460811"/>
<dbReference type="FunFam" id="3.40.50.970:FF:000004">
    <property type="entry name" value="Transketolase"/>
    <property type="match status" value="1"/>
</dbReference>
<dbReference type="CDD" id="cd02012">
    <property type="entry name" value="TPP_TK"/>
    <property type="match status" value="1"/>
</dbReference>
<dbReference type="InterPro" id="IPR029061">
    <property type="entry name" value="THDP-binding"/>
</dbReference>
<feature type="site" description="Important for catalytic activity" evidence="18">
    <location>
        <position position="27"/>
    </location>
</feature>
<dbReference type="NCBIfam" id="TIGR00232">
    <property type="entry name" value="tktlase_bact"/>
    <property type="match status" value="1"/>
</dbReference>
<dbReference type="InterPro" id="IPR020826">
    <property type="entry name" value="Transketolase_BS"/>
</dbReference>
<evidence type="ECO:0000256" key="8">
    <source>
        <dbReference type="ARBA" id="ARBA00022723"/>
    </source>
</evidence>
<dbReference type="FunFam" id="3.40.50.970:FF:000045">
    <property type="entry name" value="Transketolase"/>
    <property type="match status" value="1"/>
</dbReference>
<keyword evidence="9 19" id="KW-0106">Calcium</keyword>